<evidence type="ECO:0000256" key="1">
    <source>
        <dbReference type="SAM" id="Coils"/>
    </source>
</evidence>
<comment type="caution">
    <text evidence="3">The sequence shown here is derived from an EMBL/GenBank/DDBJ whole genome shotgun (WGS) entry which is preliminary data.</text>
</comment>
<proteinExistence type="predicted"/>
<dbReference type="Proteomes" id="UP001195483">
    <property type="component" value="Unassembled WGS sequence"/>
</dbReference>
<name>A0AAE0SWN7_9BIVA</name>
<reference evidence="3" key="3">
    <citation type="submission" date="2023-05" db="EMBL/GenBank/DDBJ databases">
        <authorList>
            <person name="Smith C.H."/>
        </authorList>
    </citation>
    <scope>NUCLEOTIDE SEQUENCE</scope>
    <source>
        <strain evidence="3">CHS0354</strain>
        <tissue evidence="3">Mantle</tissue>
    </source>
</reference>
<feature type="coiled-coil region" evidence="1">
    <location>
        <begin position="875"/>
        <end position="902"/>
    </location>
</feature>
<sequence>MATKEQKEDCFRLVSVGTLSLESSGRNHEYRDIVVSADKIIIINSHANALNVRIHRLHDGKLLDTSSKLASEPRGVNLINDTTICVVLFNSQIEIMSVQCTGDTGAITPVSKLNVNTGFDLCHGVVIIQDRVVLCGKKQDTIFWCIASITDGHIDTVNQICEGSDSHLTKKDNTIYISCNAGEDSPEYSGVYGYEIQNPSKQTFIYQNEDLKFPCGVTVDAMGFIFVCNYDNPSCIHHLTDSGLLVKIYRDEIQSLPLAIFWDHHYEHLYVTNHWSNKIARYKPEYSDQGDHKQPVIDELATQKEHGTEKQEHVTEKRKMKREETSKSPGELVTPPKKQKTNKTGVEALKKKTNKARESQRPAGKDSDLDEEEFLETIRGNSDKIEEMIGNHKIPKQSTMKIAMKRYGYSRGVQMTLSQMSKLLMRENSQASDVWCGYRTDDPHTPLFVVVLKSQSCILKKEELLKPFISYEIVIRNKYVPNDEERKIVESYGNQSVRSEDIARVNNCIASQTERLMKEHSNLSIISPCHFKTSGYLKKNMKLTEETCIVFYVPVKGIIPVGEKEFPRDIDGIVTDVREGEFVFFEGHNAMEYHSKLRMGCCITGPKTGSLGGFVDLSGDKVGCLTAAHAVLRDDQIQQYINMGDEEKKKWNDDLAQGKELIEKHQPIPMQGYKPFGRVQSIALEAGNASSRSVDAAIIQITDDERKPIMGNFPDGDFENVGFTREYPMLYSSGDILDDMEPSQKGSMVIKFGGSTGITRGCLEWNGHSLRPLNVSGFSGFYFPEIFGQMEVKTRDFAANGDSGALVFLCVGGNIRNLQAVGMIIGGNSTGCSCYITPIKAIFEKLGSRHNRFRVFPHRQLAHQETTPQVLTERISALEHALSKQNSTLDKLSENVNTIENSMNQSLGRVEENMNESVKEHLSRVEQNVSENINKYLMRVEQNMTVNMNERYMMVEQNMSENMNERFMRVEQNMTENMNERFVRVEQNMTENMNERFLRTEQNMKEWLMKIEQNMTENMNVGFNRMENLFKHSSHKS</sequence>
<dbReference type="EMBL" id="JAEAOA010002130">
    <property type="protein sequence ID" value="KAK3599439.1"/>
    <property type="molecule type" value="Genomic_DNA"/>
</dbReference>
<keyword evidence="4" id="KW-1185">Reference proteome</keyword>
<dbReference type="AlphaFoldDB" id="A0AAE0SWN7"/>
<evidence type="ECO:0000313" key="4">
    <source>
        <dbReference type="Proteomes" id="UP001195483"/>
    </source>
</evidence>
<evidence type="ECO:0000256" key="2">
    <source>
        <dbReference type="SAM" id="MobiDB-lite"/>
    </source>
</evidence>
<dbReference type="SUPFAM" id="SSF63829">
    <property type="entry name" value="Calcium-dependent phosphotriesterase"/>
    <property type="match status" value="1"/>
</dbReference>
<organism evidence="3 4">
    <name type="scientific">Potamilus streckersoni</name>
    <dbReference type="NCBI Taxonomy" id="2493646"/>
    <lineage>
        <taxon>Eukaryota</taxon>
        <taxon>Metazoa</taxon>
        <taxon>Spiralia</taxon>
        <taxon>Lophotrochozoa</taxon>
        <taxon>Mollusca</taxon>
        <taxon>Bivalvia</taxon>
        <taxon>Autobranchia</taxon>
        <taxon>Heteroconchia</taxon>
        <taxon>Palaeoheterodonta</taxon>
        <taxon>Unionida</taxon>
        <taxon>Unionoidea</taxon>
        <taxon>Unionidae</taxon>
        <taxon>Ambleminae</taxon>
        <taxon>Lampsilini</taxon>
        <taxon>Potamilus</taxon>
    </lineage>
</organism>
<gene>
    <name evidence="3" type="ORF">CHS0354_036455</name>
</gene>
<keyword evidence="1" id="KW-0175">Coiled coil</keyword>
<feature type="region of interest" description="Disordered" evidence="2">
    <location>
        <begin position="301"/>
        <end position="372"/>
    </location>
</feature>
<feature type="compositionally biased region" description="Basic and acidic residues" evidence="2">
    <location>
        <begin position="301"/>
        <end position="326"/>
    </location>
</feature>
<feature type="compositionally biased region" description="Basic and acidic residues" evidence="2">
    <location>
        <begin position="355"/>
        <end position="367"/>
    </location>
</feature>
<accession>A0AAE0SWN7</accession>
<reference evidence="3" key="2">
    <citation type="journal article" date="2021" name="Genome Biol. Evol.">
        <title>Developing a high-quality reference genome for a parasitic bivalve with doubly uniparental inheritance (Bivalvia: Unionida).</title>
        <authorList>
            <person name="Smith C.H."/>
        </authorList>
    </citation>
    <scope>NUCLEOTIDE SEQUENCE</scope>
    <source>
        <strain evidence="3">CHS0354</strain>
        <tissue evidence="3">Mantle</tissue>
    </source>
</reference>
<evidence type="ECO:0000313" key="3">
    <source>
        <dbReference type="EMBL" id="KAK3599439.1"/>
    </source>
</evidence>
<protein>
    <submittedName>
        <fullName evidence="3">Uncharacterized protein</fullName>
    </submittedName>
</protein>
<reference evidence="3" key="1">
    <citation type="journal article" date="2021" name="Genome Biol. Evol.">
        <title>A High-Quality Reference Genome for a Parasitic Bivalve with Doubly Uniparental Inheritance (Bivalvia: Unionida).</title>
        <authorList>
            <person name="Smith C.H."/>
        </authorList>
    </citation>
    <scope>NUCLEOTIDE SEQUENCE</scope>
    <source>
        <strain evidence="3">CHS0354</strain>
    </source>
</reference>